<dbReference type="NCBIfam" id="NF007123">
    <property type="entry name" value="PRK09564.1"/>
    <property type="match status" value="1"/>
</dbReference>
<evidence type="ECO:0000256" key="2">
    <source>
        <dbReference type="ARBA" id="ARBA00009130"/>
    </source>
</evidence>
<dbReference type="InterPro" id="IPR023753">
    <property type="entry name" value="FAD/NAD-binding_dom"/>
</dbReference>
<dbReference type="PRINTS" id="PR00469">
    <property type="entry name" value="PNDRDTASEII"/>
</dbReference>
<evidence type="ECO:0000313" key="9">
    <source>
        <dbReference type="EMBL" id="PWD85013.1"/>
    </source>
</evidence>
<keyword evidence="10" id="KW-1185">Reference proteome</keyword>
<keyword evidence="4" id="KW-0274">FAD</keyword>
<dbReference type="InterPro" id="IPR050260">
    <property type="entry name" value="FAD-bd_OxRdtase"/>
</dbReference>
<dbReference type="SUPFAM" id="SSF55424">
    <property type="entry name" value="FAD/NAD-linked reductases, dimerisation (C-terminal) domain"/>
    <property type="match status" value="1"/>
</dbReference>
<evidence type="ECO:0000256" key="4">
    <source>
        <dbReference type="ARBA" id="ARBA00022827"/>
    </source>
</evidence>
<comment type="cofactor">
    <cofactor evidence="1">
        <name>FAD</name>
        <dbReference type="ChEBI" id="CHEBI:57692"/>
    </cofactor>
</comment>
<gene>
    <name evidence="9" type="ORF">DC082_05695</name>
</gene>
<dbReference type="Pfam" id="PF02852">
    <property type="entry name" value="Pyr_redox_dim"/>
    <property type="match status" value="1"/>
</dbReference>
<feature type="domain" description="FAD/NAD(P)-binding" evidence="8">
    <location>
        <begin position="6"/>
        <end position="308"/>
    </location>
</feature>
<dbReference type="GO" id="GO:0016491">
    <property type="term" value="F:oxidoreductase activity"/>
    <property type="evidence" value="ECO:0007669"/>
    <property type="project" value="UniProtKB-KW"/>
</dbReference>
<dbReference type="InterPro" id="IPR004099">
    <property type="entry name" value="Pyr_nucl-diS_OxRdtase_dimer"/>
</dbReference>
<proteinExistence type="inferred from homology"/>
<evidence type="ECO:0000256" key="6">
    <source>
        <dbReference type="ARBA" id="ARBA00023284"/>
    </source>
</evidence>
<dbReference type="RefSeq" id="WP_109236094.1">
    <property type="nucleotide sequence ID" value="NZ_BMXZ01000001.1"/>
</dbReference>
<dbReference type="InterPro" id="IPR036188">
    <property type="entry name" value="FAD/NAD-bd_sf"/>
</dbReference>
<reference evidence="9 10" key="1">
    <citation type="journal article" date="2018" name="Genome Announc.">
        <title>Ignatzschineria cameli sp. nov., isolated from necrotic foot tissue of dromedaries (Camelus dromedarius) and associated maggots (Wohlfahrtia species) in Dubai.</title>
        <authorList>
            <person name="Tsang C.C."/>
            <person name="Tang J.Y."/>
            <person name="Fong J.Y."/>
            <person name="Kinne J."/>
            <person name="Lee H.H."/>
            <person name="Joseph M."/>
            <person name="Jose S."/>
            <person name="Schuster R.K."/>
            <person name="Tang Y."/>
            <person name="Sivakumar S."/>
            <person name="Chen J.H."/>
            <person name="Teng J.L."/>
            <person name="Lau S.K."/>
            <person name="Wernery U."/>
            <person name="Woo P.C."/>
        </authorList>
    </citation>
    <scope>NUCLEOTIDE SEQUENCE [LARGE SCALE GENOMIC DNA]</scope>
    <source>
        <strain evidence="9 10">KCTC 22643</strain>
    </source>
</reference>
<evidence type="ECO:0000256" key="5">
    <source>
        <dbReference type="ARBA" id="ARBA00023002"/>
    </source>
</evidence>
<name>A0A2U2AP78_9GAMM</name>
<dbReference type="EMBL" id="QEWR01000002">
    <property type="protein sequence ID" value="PWD85013.1"/>
    <property type="molecule type" value="Genomic_DNA"/>
</dbReference>
<comment type="caution">
    <text evidence="9">The sequence shown here is derived from an EMBL/GenBank/DDBJ whole genome shotgun (WGS) entry which is preliminary data.</text>
</comment>
<comment type="similarity">
    <text evidence="2">Belongs to the class-III pyridine nucleotide-disulfide oxidoreductase family.</text>
</comment>
<dbReference type="SUPFAM" id="SSF51905">
    <property type="entry name" value="FAD/NAD(P)-binding domain"/>
    <property type="match status" value="1"/>
</dbReference>
<dbReference type="Proteomes" id="UP000244948">
    <property type="component" value="Unassembled WGS sequence"/>
</dbReference>
<keyword evidence="3" id="KW-0285">Flavoprotein</keyword>
<dbReference type="Pfam" id="PF07992">
    <property type="entry name" value="Pyr_redox_2"/>
    <property type="match status" value="1"/>
</dbReference>
<keyword evidence="5" id="KW-0560">Oxidoreductase</keyword>
<dbReference type="PANTHER" id="PTHR43429:SF1">
    <property type="entry name" value="NAD(P)H SULFUR OXIDOREDUCTASE (COA-DEPENDENT)"/>
    <property type="match status" value="1"/>
</dbReference>
<keyword evidence="6" id="KW-0676">Redox-active center</keyword>
<evidence type="ECO:0000256" key="1">
    <source>
        <dbReference type="ARBA" id="ARBA00001974"/>
    </source>
</evidence>
<dbReference type="PANTHER" id="PTHR43429">
    <property type="entry name" value="PYRIDINE NUCLEOTIDE-DISULFIDE OXIDOREDUCTASE DOMAIN-CONTAINING"/>
    <property type="match status" value="1"/>
</dbReference>
<dbReference type="PRINTS" id="PR00368">
    <property type="entry name" value="FADPNR"/>
</dbReference>
<dbReference type="InterPro" id="IPR016156">
    <property type="entry name" value="FAD/NAD-linked_Rdtase_dimer_sf"/>
</dbReference>
<dbReference type="AlphaFoldDB" id="A0A2U2AP78"/>
<evidence type="ECO:0000259" key="7">
    <source>
        <dbReference type="Pfam" id="PF02852"/>
    </source>
</evidence>
<accession>A0A2U2AP78</accession>
<evidence type="ECO:0000313" key="10">
    <source>
        <dbReference type="Proteomes" id="UP000244948"/>
    </source>
</evidence>
<organism evidence="9 10">
    <name type="scientific">Ignatzschineria indica</name>
    <dbReference type="NCBI Taxonomy" id="472583"/>
    <lineage>
        <taxon>Bacteria</taxon>
        <taxon>Pseudomonadati</taxon>
        <taxon>Pseudomonadota</taxon>
        <taxon>Gammaproteobacteria</taxon>
        <taxon>Cardiobacteriales</taxon>
        <taxon>Ignatzschineriaceae</taxon>
        <taxon>Ignatzschineria</taxon>
    </lineage>
</organism>
<evidence type="ECO:0000256" key="3">
    <source>
        <dbReference type="ARBA" id="ARBA00022630"/>
    </source>
</evidence>
<protein>
    <submittedName>
        <fullName evidence="9">CoA-disulfide reductase</fullName>
    </submittedName>
</protein>
<feature type="domain" description="Pyridine nucleotide-disulphide oxidoreductase dimerisation" evidence="7">
    <location>
        <begin position="335"/>
        <end position="439"/>
    </location>
</feature>
<sequence length="452" mass="49284">MQQELNIVVIGGIAAGMSVAAKAKRENPQANITVIEKENYISFGACGLPYYLGGQFDDPQKMFARTPEMIEKSGINLLLESEATAVDTTRKIVTYRDKSGMNQEIAFDRLMIATGASANRLPFEGMDAPNLYLHTKLRDAEALKAKLDQYRSIAIIGGGFIGVEVADQLALLGKKVTLLQSGDAIMQGPFDPEFSHLMQEALEAEGVDLRLQQNVTGFQLSDGKIVAVKTEVEKITVDAVVVAIGFRPNTDFLTDPQLKKLPNGAILINPFGETSIEGVFSAGDCASIYHRQLGDRYIPLATYANKMGRIIGSNIVRSPEHYIAFPGALGSSMIKVGQYEAGSTGLTEKMAKQLEESTEVKYKSTLIKTANHTDYYPGQEELTIKLVYREDNHRLVGAQIFGKKDAALRLHALSVAIHAELSTEELGFLDLGYAPPFTTTWEAINIAANTAK</sequence>
<evidence type="ECO:0000259" key="8">
    <source>
        <dbReference type="Pfam" id="PF07992"/>
    </source>
</evidence>
<dbReference type="Gene3D" id="3.50.50.60">
    <property type="entry name" value="FAD/NAD(P)-binding domain"/>
    <property type="match status" value="2"/>
</dbReference>